<dbReference type="Gene3D" id="3.30.1180.10">
    <property type="match status" value="1"/>
</dbReference>
<evidence type="ECO:0000256" key="2">
    <source>
        <dbReference type="ARBA" id="ARBA00023121"/>
    </source>
</evidence>
<dbReference type="Pfam" id="PF02645">
    <property type="entry name" value="DegV"/>
    <property type="match status" value="1"/>
</dbReference>
<sequence>MEKIALITDSACDISADIAKKNNIKILPFKIIFSNKEYDDGIDITPNMLYELLKKEIPTTSLPSVDRFTNALNEAKNVGYTHAIIITISSGLSGAYNAARLAAENVSGIQTFVFDSMTLTMSQGAIVLETANLIKEGKPFKEIINILPTLRNKIDVFFTIDTLEYLKKGGRIGKVAGTIADALNLKPIITVGNDGIYHTVCKIRGIKQSISRLATLLKPYLENNKCKVWVLDGNAPDKAEMLYDSIKDLPNLVECTLGGMIGPALGVHTGPGLVGFIVENID</sequence>
<dbReference type="GO" id="GO:0008289">
    <property type="term" value="F:lipid binding"/>
    <property type="evidence" value="ECO:0007669"/>
    <property type="project" value="UniProtKB-KW"/>
</dbReference>
<evidence type="ECO:0000256" key="1">
    <source>
        <dbReference type="ARBA" id="ARBA00003238"/>
    </source>
</evidence>
<dbReference type="NCBIfam" id="TIGR00762">
    <property type="entry name" value="DegV"/>
    <property type="match status" value="1"/>
</dbReference>
<dbReference type="InterPro" id="IPR050270">
    <property type="entry name" value="DegV_domain_contain"/>
</dbReference>
<reference evidence="3 4" key="1">
    <citation type="submission" date="2016-05" db="EMBL/GenBank/DDBJ databases">
        <title>Microbial solvent formation.</title>
        <authorList>
            <person name="Poehlein A."/>
            <person name="Montoya Solano J.D."/>
            <person name="Flitsch S."/>
            <person name="Krabben P."/>
            <person name="Duerre P."/>
            <person name="Daniel R."/>
        </authorList>
    </citation>
    <scope>NUCLEOTIDE SEQUENCE [LARGE SCALE GENOMIC DNA]</scope>
    <source>
        <strain evidence="3 4">L1-8</strain>
    </source>
</reference>
<dbReference type="RefSeq" id="WP_077865847.1">
    <property type="nucleotide sequence ID" value="NZ_LZYZ01000005.1"/>
</dbReference>
<evidence type="ECO:0000313" key="4">
    <source>
        <dbReference type="Proteomes" id="UP000191154"/>
    </source>
</evidence>
<dbReference type="SUPFAM" id="SSF82549">
    <property type="entry name" value="DAK1/DegV-like"/>
    <property type="match status" value="1"/>
</dbReference>
<dbReference type="Gene3D" id="3.40.50.10170">
    <property type="match status" value="1"/>
</dbReference>
<comment type="function">
    <text evidence="1">May bind long-chain fatty acids, such as palmitate, and may play a role in lipid transport or fatty acid metabolism.</text>
</comment>
<organism evidence="3 4">
    <name type="scientific">Clostridium saccharobutylicum</name>
    <dbReference type="NCBI Taxonomy" id="169679"/>
    <lineage>
        <taxon>Bacteria</taxon>
        <taxon>Bacillati</taxon>
        <taxon>Bacillota</taxon>
        <taxon>Clostridia</taxon>
        <taxon>Eubacteriales</taxon>
        <taxon>Clostridiaceae</taxon>
        <taxon>Clostridium</taxon>
    </lineage>
</organism>
<evidence type="ECO:0000313" key="3">
    <source>
        <dbReference type="EMBL" id="OOM11131.1"/>
    </source>
</evidence>
<comment type="caution">
    <text evidence="3">The sequence shown here is derived from an EMBL/GenBank/DDBJ whole genome shotgun (WGS) entry which is preliminary data.</text>
</comment>
<dbReference type="STRING" id="169679.CSACC_00850"/>
<dbReference type="PROSITE" id="PS51482">
    <property type="entry name" value="DEGV"/>
    <property type="match status" value="1"/>
</dbReference>
<dbReference type="PANTHER" id="PTHR33434:SF3">
    <property type="entry name" value="DEGV DOMAIN-CONTAINING PROTEIN YITS"/>
    <property type="match status" value="1"/>
</dbReference>
<accession>A0A1S8N4A2</accession>
<dbReference type="Proteomes" id="UP000191154">
    <property type="component" value="Unassembled WGS sequence"/>
</dbReference>
<proteinExistence type="predicted"/>
<dbReference type="InterPro" id="IPR003797">
    <property type="entry name" value="DegV"/>
</dbReference>
<protein>
    <submittedName>
        <fullName evidence="3">DegV domain-containing protein</fullName>
    </submittedName>
</protein>
<dbReference type="EMBL" id="LZYZ01000005">
    <property type="protein sequence ID" value="OOM11131.1"/>
    <property type="molecule type" value="Genomic_DNA"/>
</dbReference>
<dbReference type="InterPro" id="IPR043168">
    <property type="entry name" value="DegV_C"/>
</dbReference>
<name>A0A1S8N4A2_CLOSA</name>
<dbReference type="PANTHER" id="PTHR33434">
    <property type="entry name" value="DEGV DOMAIN-CONTAINING PROTEIN DR_1986-RELATED"/>
    <property type="match status" value="1"/>
</dbReference>
<keyword evidence="2" id="KW-0446">Lipid-binding</keyword>
<gene>
    <name evidence="3" type="ORF">CLOSAC_26740</name>
</gene>
<dbReference type="AlphaFoldDB" id="A0A1S8N4A2"/>